<gene>
    <name evidence="6" type="ORF">MNEG_2316</name>
</gene>
<keyword evidence="3" id="KW-0962">Peroxisome biogenesis</keyword>
<proteinExistence type="inferred from homology"/>
<evidence type="ECO:0000313" key="7">
    <source>
        <dbReference type="Proteomes" id="UP000054498"/>
    </source>
</evidence>
<sequence length="140" mass="15283">MTSRSVNPRGRLMKAGVISRSMEKRLSKVSAYAEAAGYAANIAVNLHRIRVMQLQELLLRARLLKAAKDGEADPEIVKQISDLRTARVLRAAFVVQDMADGLLALADITDHRYQQVSHPVVLALAGLVSAAVSTYKNWGS</sequence>
<dbReference type="GO" id="GO:0005778">
    <property type="term" value="C:peroxisomal membrane"/>
    <property type="evidence" value="ECO:0007669"/>
    <property type="project" value="UniProtKB-SubCell"/>
</dbReference>
<dbReference type="GO" id="GO:0042802">
    <property type="term" value="F:identical protein binding"/>
    <property type="evidence" value="ECO:0007669"/>
    <property type="project" value="UniProtKB-ARBA"/>
</dbReference>
<evidence type="ECO:0000256" key="1">
    <source>
        <dbReference type="ARBA" id="ARBA00004585"/>
    </source>
</evidence>
<reference evidence="6 7" key="1">
    <citation type="journal article" date="2013" name="BMC Genomics">
        <title>Reconstruction of the lipid metabolism for the microalga Monoraphidium neglectum from its genome sequence reveals characteristics suitable for biofuel production.</title>
        <authorList>
            <person name="Bogen C."/>
            <person name="Al-Dilaimi A."/>
            <person name="Albersmeier A."/>
            <person name="Wichmann J."/>
            <person name="Grundmann M."/>
            <person name="Rupp O."/>
            <person name="Lauersen K.J."/>
            <person name="Blifernez-Klassen O."/>
            <person name="Kalinowski J."/>
            <person name="Goesmann A."/>
            <person name="Mussgnug J.H."/>
            <person name="Kruse O."/>
        </authorList>
    </citation>
    <scope>NUCLEOTIDE SEQUENCE [LARGE SCALE GENOMIC DNA]</scope>
    <source>
        <strain evidence="6 7">SAG 48.87</strain>
    </source>
</reference>
<keyword evidence="7" id="KW-1185">Reference proteome</keyword>
<dbReference type="RefSeq" id="XP_013904666.1">
    <property type="nucleotide sequence ID" value="XM_014049212.1"/>
</dbReference>
<dbReference type="Proteomes" id="UP000054498">
    <property type="component" value="Unassembled WGS sequence"/>
</dbReference>
<dbReference type="STRING" id="145388.A0A0D2MZF2"/>
<dbReference type="GO" id="GO:0016559">
    <property type="term" value="P:peroxisome fission"/>
    <property type="evidence" value="ECO:0007669"/>
    <property type="project" value="InterPro"/>
</dbReference>
<evidence type="ECO:0000256" key="3">
    <source>
        <dbReference type="ARBA" id="ARBA00022593"/>
    </source>
</evidence>
<dbReference type="GeneID" id="25735194"/>
<comment type="similarity">
    <text evidence="2">Belongs to the peroxin-11 family.</text>
</comment>
<evidence type="ECO:0000256" key="2">
    <source>
        <dbReference type="ARBA" id="ARBA00008194"/>
    </source>
</evidence>
<dbReference type="KEGG" id="mng:MNEG_2316"/>
<evidence type="ECO:0000313" key="6">
    <source>
        <dbReference type="EMBL" id="KIZ05647.1"/>
    </source>
</evidence>
<evidence type="ECO:0000256" key="4">
    <source>
        <dbReference type="ARBA" id="ARBA00023136"/>
    </source>
</evidence>
<dbReference type="Pfam" id="PF05648">
    <property type="entry name" value="PEX11"/>
    <property type="match status" value="1"/>
</dbReference>
<protein>
    <submittedName>
        <fullName evidence="6">Uncharacterized protein</fullName>
    </submittedName>
</protein>
<comment type="subcellular location">
    <subcellularLocation>
        <location evidence="1">Peroxisome membrane</location>
        <topology evidence="1">Multi-pass membrane protein</topology>
    </subcellularLocation>
</comment>
<accession>A0A0D2MZF2</accession>
<dbReference type="AlphaFoldDB" id="A0A0D2MZF2"/>
<dbReference type="PANTHER" id="PTHR12652:SF50">
    <property type="entry name" value="PEROXIN 11"/>
    <property type="match status" value="1"/>
</dbReference>
<keyword evidence="5" id="KW-0576">Peroxisome</keyword>
<dbReference type="PANTHER" id="PTHR12652">
    <property type="entry name" value="PEROXISOMAL BIOGENESIS FACTOR 11"/>
    <property type="match status" value="1"/>
</dbReference>
<evidence type="ECO:0000256" key="5">
    <source>
        <dbReference type="ARBA" id="ARBA00023140"/>
    </source>
</evidence>
<dbReference type="EMBL" id="KK100477">
    <property type="protein sequence ID" value="KIZ05647.1"/>
    <property type="molecule type" value="Genomic_DNA"/>
</dbReference>
<dbReference type="InterPro" id="IPR008733">
    <property type="entry name" value="PEX11"/>
</dbReference>
<dbReference type="GO" id="GO:0044375">
    <property type="term" value="P:regulation of peroxisome size"/>
    <property type="evidence" value="ECO:0007669"/>
    <property type="project" value="UniProtKB-ARBA"/>
</dbReference>
<name>A0A0D2MZF2_9CHLO</name>
<dbReference type="OrthoDB" id="411017at2759"/>
<organism evidence="6 7">
    <name type="scientific">Monoraphidium neglectum</name>
    <dbReference type="NCBI Taxonomy" id="145388"/>
    <lineage>
        <taxon>Eukaryota</taxon>
        <taxon>Viridiplantae</taxon>
        <taxon>Chlorophyta</taxon>
        <taxon>core chlorophytes</taxon>
        <taxon>Chlorophyceae</taxon>
        <taxon>CS clade</taxon>
        <taxon>Sphaeropleales</taxon>
        <taxon>Selenastraceae</taxon>
        <taxon>Monoraphidium</taxon>
    </lineage>
</organism>
<keyword evidence="4" id="KW-0472">Membrane</keyword>